<keyword evidence="2" id="KW-1185">Reference proteome</keyword>
<proteinExistence type="predicted"/>
<dbReference type="KEGG" id="afx:JZ786_24080"/>
<dbReference type="Proteomes" id="UP000663505">
    <property type="component" value="Chromosome"/>
</dbReference>
<dbReference type="EMBL" id="CP071182">
    <property type="protein sequence ID" value="QSO47425.1"/>
    <property type="molecule type" value="Genomic_DNA"/>
</dbReference>
<evidence type="ECO:0000313" key="2">
    <source>
        <dbReference type="Proteomes" id="UP000663505"/>
    </source>
</evidence>
<reference evidence="1 2" key="1">
    <citation type="submission" date="2021-02" db="EMBL/GenBank/DDBJ databases">
        <title>Alicyclobacillus curvatus sp. nov. and Alicyclobacillus mengziensis sp. nov., two acidophilic bacteria isolated from acid mine drainage.</title>
        <authorList>
            <person name="Huang Y."/>
        </authorList>
    </citation>
    <scope>NUCLEOTIDE SEQUENCE [LARGE SCALE GENOMIC DNA]</scope>
    <source>
        <strain evidence="1 2">S30H14</strain>
    </source>
</reference>
<evidence type="ECO:0000313" key="1">
    <source>
        <dbReference type="EMBL" id="QSO47425.1"/>
    </source>
</evidence>
<gene>
    <name evidence="1" type="ORF">JZ786_24080</name>
</gene>
<dbReference type="RefSeq" id="WP_206656776.1">
    <property type="nucleotide sequence ID" value="NZ_CP071182.1"/>
</dbReference>
<accession>A0A9X7VZ04</accession>
<dbReference type="AlphaFoldDB" id="A0A9X7VZ04"/>
<organism evidence="1 2">
    <name type="scientific">Alicyclobacillus mengziensis</name>
    <dbReference type="NCBI Taxonomy" id="2931921"/>
    <lineage>
        <taxon>Bacteria</taxon>
        <taxon>Bacillati</taxon>
        <taxon>Bacillota</taxon>
        <taxon>Bacilli</taxon>
        <taxon>Bacillales</taxon>
        <taxon>Alicyclobacillaceae</taxon>
        <taxon>Alicyclobacillus</taxon>
    </lineage>
</organism>
<sequence length="61" mass="7360">MRNLRWDEILLEATDEAEMQIDKARLRHENRVKKRRNDFSKIPHRRRSAFWSQLAGSPQGN</sequence>
<protein>
    <submittedName>
        <fullName evidence="1">Uncharacterized protein</fullName>
    </submittedName>
</protein>
<name>A0A9X7VZ04_9BACL</name>